<dbReference type="InterPro" id="IPR009229">
    <property type="entry name" value="AgrD"/>
</dbReference>
<gene>
    <name evidence="1" type="ORF">SAMN02745217_03590</name>
</gene>
<evidence type="ECO:0000313" key="2">
    <source>
        <dbReference type="Proteomes" id="UP000184612"/>
    </source>
</evidence>
<proteinExistence type="predicted"/>
<accession>A0A1M7YII2</accession>
<dbReference type="OrthoDB" id="2063517at2"/>
<dbReference type="AlphaFoldDB" id="A0A1M7YII2"/>
<reference evidence="1 2" key="1">
    <citation type="submission" date="2016-12" db="EMBL/GenBank/DDBJ databases">
        <authorList>
            <person name="Song W.-J."/>
            <person name="Kurnit D.M."/>
        </authorList>
    </citation>
    <scope>NUCLEOTIDE SEQUENCE [LARGE SCALE GENOMIC DNA]</scope>
    <source>
        <strain evidence="1 2">DSM 12503</strain>
    </source>
</reference>
<dbReference type="Proteomes" id="UP000184612">
    <property type="component" value="Unassembled WGS sequence"/>
</dbReference>
<organism evidence="1 2">
    <name type="scientific">Anaerocolumna xylanovorans DSM 12503</name>
    <dbReference type="NCBI Taxonomy" id="1121345"/>
    <lineage>
        <taxon>Bacteria</taxon>
        <taxon>Bacillati</taxon>
        <taxon>Bacillota</taxon>
        <taxon>Clostridia</taxon>
        <taxon>Lachnospirales</taxon>
        <taxon>Lachnospiraceae</taxon>
        <taxon>Anaerocolumna</taxon>
    </lineage>
</organism>
<name>A0A1M7YII2_9FIRM</name>
<evidence type="ECO:0000313" key="1">
    <source>
        <dbReference type="EMBL" id="SHO52338.1"/>
    </source>
</evidence>
<dbReference type="EMBL" id="FRFD01000011">
    <property type="protein sequence ID" value="SHO52338.1"/>
    <property type="molecule type" value="Genomic_DNA"/>
</dbReference>
<dbReference type="STRING" id="1121345.SAMN02745217_03590"/>
<keyword evidence="2" id="KW-1185">Reference proteome</keyword>
<protein>
    <submittedName>
        <fullName evidence="1">Cyclic lactone autoinducer peptide</fullName>
    </submittedName>
</protein>
<sequence>MNQKKVSNIMKKLFIKAAYKEAEKNVNSACVFVHYQPEMPESAKKLLKK</sequence>
<dbReference type="NCBIfam" id="TIGR04223">
    <property type="entry name" value="quorum_AgrD"/>
    <property type="match status" value="1"/>
</dbReference>